<dbReference type="SMART" id="SM00906">
    <property type="entry name" value="Fungal_trans"/>
    <property type="match status" value="1"/>
</dbReference>
<evidence type="ECO:0000259" key="7">
    <source>
        <dbReference type="PROSITE" id="PS50048"/>
    </source>
</evidence>
<feature type="domain" description="Zn(2)-C6 fungal-type" evidence="7">
    <location>
        <begin position="34"/>
        <end position="66"/>
    </location>
</feature>
<name>A0A1F8AFW1_9EURO</name>
<dbReference type="RefSeq" id="XP_022394347.1">
    <property type="nucleotide sequence ID" value="XM_022527871.1"/>
</dbReference>
<dbReference type="Proteomes" id="UP000179179">
    <property type="component" value="Unassembled WGS sequence"/>
</dbReference>
<keyword evidence="5" id="KW-0539">Nucleus</keyword>
<dbReference type="AlphaFoldDB" id="A0A1F8AFW1"/>
<dbReference type="PANTHER" id="PTHR47840:SF1">
    <property type="entry name" value="ZN(II)2CYS6 TRANSCRIPTION FACTOR (EUROFUNG)"/>
    <property type="match status" value="1"/>
</dbReference>
<dbReference type="SUPFAM" id="SSF57701">
    <property type="entry name" value="Zn2/Cys6 DNA-binding domain"/>
    <property type="match status" value="1"/>
</dbReference>
<dbReference type="GO" id="GO:0008270">
    <property type="term" value="F:zinc ion binding"/>
    <property type="evidence" value="ECO:0007669"/>
    <property type="project" value="InterPro"/>
</dbReference>
<protein>
    <recommendedName>
        <fullName evidence="7">Zn(2)-C6 fungal-type domain-containing protein</fullName>
    </recommendedName>
</protein>
<evidence type="ECO:0000313" key="9">
    <source>
        <dbReference type="Proteomes" id="UP000179179"/>
    </source>
</evidence>
<comment type="caution">
    <text evidence="8">The sequence shown here is derived from an EMBL/GenBank/DDBJ whole genome shotgun (WGS) entry which is preliminary data.</text>
</comment>
<dbReference type="CDD" id="cd12148">
    <property type="entry name" value="fungal_TF_MHR"/>
    <property type="match status" value="1"/>
</dbReference>
<dbReference type="Gene3D" id="4.10.240.10">
    <property type="entry name" value="Zn(2)-C6 fungal-type DNA-binding domain"/>
    <property type="match status" value="1"/>
</dbReference>
<evidence type="ECO:0000256" key="4">
    <source>
        <dbReference type="ARBA" id="ARBA00023163"/>
    </source>
</evidence>
<dbReference type="InterPro" id="IPR007219">
    <property type="entry name" value="XnlR_reg_dom"/>
</dbReference>
<reference evidence="8 9" key="1">
    <citation type="journal article" date="2016" name="Genome Biol. Evol.">
        <title>Draft genome sequence of an aflatoxigenic Aspergillus species, A. bombycis.</title>
        <authorList>
            <person name="Moore G.G."/>
            <person name="Mack B.M."/>
            <person name="Beltz S.B."/>
            <person name="Gilbert M.K."/>
        </authorList>
    </citation>
    <scope>NUCLEOTIDE SEQUENCE [LARGE SCALE GENOMIC DNA]</scope>
    <source>
        <strain evidence="9">NRRL 26010</strain>
    </source>
</reference>
<dbReference type="InterPro" id="IPR001138">
    <property type="entry name" value="Zn2Cys6_DnaBD"/>
</dbReference>
<keyword evidence="4" id="KW-0804">Transcription</keyword>
<dbReference type="GeneID" id="34444131"/>
<organism evidence="8 9">
    <name type="scientific">Aspergillus bombycis</name>
    <dbReference type="NCBI Taxonomy" id="109264"/>
    <lineage>
        <taxon>Eukaryota</taxon>
        <taxon>Fungi</taxon>
        <taxon>Dikarya</taxon>
        <taxon>Ascomycota</taxon>
        <taxon>Pezizomycotina</taxon>
        <taxon>Eurotiomycetes</taxon>
        <taxon>Eurotiomycetidae</taxon>
        <taxon>Eurotiales</taxon>
        <taxon>Aspergillaceae</taxon>
        <taxon>Aspergillus</taxon>
    </lineage>
</organism>
<dbReference type="OrthoDB" id="6509908at2759"/>
<accession>A0A1F8AFW1</accession>
<dbReference type="GO" id="GO:0000981">
    <property type="term" value="F:DNA-binding transcription factor activity, RNA polymerase II-specific"/>
    <property type="evidence" value="ECO:0007669"/>
    <property type="project" value="InterPro"/>
</dbReference>
<gene>
    <name evidence="8" type="ORF">ABOM_000741</name>
</gene>
<keyword evidence="1" id="KW-0479">Metal-binding</keyword>
<keyword evidence="2" id="KW-0805">Transcription regulation</keyword>
<dbReference type="STRING" id="109264.A0A1F8AFW1"/>
<dbReference type="PROSITE" id="PS00463">
    <property type="entry name" value="ZN2_CY6_FUNGAL_1"/>
    <property type="match status" value="1"/>
</dbReference>
<evidence type="ECO:0000256" key="2">
    <source>
        <dbReference type="ARBA" id="ARBA00023015"/>
    </source>
</evidence>
<dbReference type="InterPro" id="IPR036864">
    <property type="entry name" value="Zn2-C6_fun-type_DNA-bd_sf"/>
</dbReference>
<evidence type="ECO:0000313" key="8">
    <source>
        <dbReference type="EMBL" id="OGM50630.1"/>
    </source>
</evidence>
<dbReference type="PROSITE" id="PS50048">
    <property type="entry name" value="ZN2_CY6_FUNGAL_2"/>
    <property type="match status" value="1"/>
</dbReference>
<keyword evidence="3" id="KW-0238">DNA-binding</keyword>
<feature type="region of interest" description="Disordered" evidence="6">
    <location>
        <begin position="66"/>
        <end position="101"/>
    </location>
</feature>
<dbReference type="GO" id="GO:0006351">
    <property type="term" value="P:DNA-templated transcription"/>
    <property type="evidence" value="ECO:0007669"/>
    <property type="project" value="InterPro"/>
</dbReference>
<proteinExistence type="predicted"/>
<evidence type="ECO:0000256" key="6">
    <source>
        <dbReference type="SAM" id="MobiDB-lite"/>
    </source>
</evidence>
<evidence type="ECO:0000256" key="5">
    <source>
        <dbReference type="ARBA" id="ARBA00023242"/>
    </source>
</evidence>
<keyword evidence="9" id="KW-1185">Reference proteome</keyword>
<sequence>MIRSLSPRPTIAKRDLGRAELMLAAKRMRKGTHSCVSCRRRKVRCIFTPGNSERCVHCIRRRSTCVPQGSHKSEHNHDSNQTSSGVSQGAPMTVRNSPNAHSDASVHVILALAQLKERVRMLLKDDQQRAMGAAANSAAPNPDTVQSGCAPIMKLLNHELIGQPQPNKEALSNLTIPQRKDSAHHNFTKHVEERADFLYGLCLALPSESEMVEIFRTRSHWWQTWRESFALGWGEEDDSDLQSFAMRAFRTGHPCLLAILLLCFAFSTGDFGKYVRPVEQLILHDDDLAGGRYGLQCLMALGLCYMSSLQPRRAWIAYRRANTLAQLAGIHQTHRDSDVLDSLFWQLFSADRWVSLMIGLPYSVPENLCDLYIPPLEETTPIKFHARHLAMLTGRVIDCLQAKKEPTLSAVIRTDEQIDEVTSQLPAGYLDMEQICLCEDVSERHARLYRLANIHQLKAHLYLPFFLQSSGISGQAHGRASCVKSARSLLEAYLYLYESDPTTARIDNSVKLSGFSALTAAAIVFLHLLGRDTSRETPSKPDSDWYDQSLISRTRSALKDCSEDQPSSLSGQCHTALDELVTSSQSLAKGTSQQIAVPYFGIVTVNRKCDDGVERADGTWQDIPTGLDAFGPGTTDADQCTLPVLFDDLLFSYVGPWVVPNPIYSDLTTHQVDAWLDWI</sequence>
<dbReference type="EMBL" id="LYCR01000002">
    <property type="protein sequence ID" value="OGM50630.1"/>
    <property type="molecule type" value="Genomic_DNA"/>
</dbReference>
<dbReference type="CDD" id="cd00067">
    <property type="entry name" value="GAL4"/>
    <property type="match status" value="1"/>
</dbReference>
<evidence type="ECO:0000256" key="1">
    <source>
        <dbReference type="ARBA" id="ARBA00022723"/>
    </source>
</evidence>
<evidence type="ECO:0000256" key="3">
    <source>
        <dbReference type="ARBA" id="ARBA00023125"/>
    </source>
</evidence>
<dbReference type="GO" id="GO:0003677">
    <property type="term" value="F:DNA binding"/>
    <property type="evidence" value="ECO:0007669"/>
    <property type="project" value="UniProtKB-KW"/>
</dbReference>
<dbReference type="PANTHER" id="PTHR47840">
    <property type="entry name" value="ZN(II)2CYS6 TRANSCRIPTION FACTOR (EUROFUNG)-RELATED"/>
    <property type="match status" value="1"/>
</dbReference>